<proteinExistence type="predicted"/>
<organism evidence="1">
    <name type="scientific">Arundo donax</name>
    <name type="common">Giant reed</name>
    <name type="synonym">Donax arundinaceus</name>
    <dbReference type="NCBI Taxonomy" id="35708"/>
    <lineage>
        <taxon>Eukaryota</taxon>
        <taxon>Viridiplantae</taxon>
        <taxon>Streptophyta</taxon>
        <taxon>Embryophyta</taxon>
        <taxon>Tracheophyta</taxon>
        <taxon>Spermatophyta</taxon>
        <taxon>Magnoliopsida</taxon>
        <taxon>Liliopsida</taxon>
        <taxon>Poales</taxon>
        <taxon>Poaceae</taxon>
        <taxon>PACMAD clade</taxon>
        <taxon>Arundinoideae</taxon>
        <taxon>Arundineae</taxon>
        <taxon>Arundo</taxon>
    </lineage>
</organism>
<evidence type="ECO:0000313" key="1">
    <source>
        <dbReference type="EMBL" id="JAD97048.1"/>
    </source>
</evidence>
<accession>A0A0A9EDG8</accession>
<protein>
    <submittedName>
        <fullName evidence="1">Uncharacterized protein</fullName>
    </submittedName>
</protein>
<sequence length="59" mass="6467">MDCARSRFRCVKLLSSDAVRVCIDAGFSLVPSQVLDVLGLLNYEHLRVVNQLGCLGSMP</sequence>
<name>A0A0A9EDG8_ARUDO</name>
<reference evidence="1" key="2">
    <citation type="journal article" date="2015" name="Data Brief">
        <title>Shoot transcriptome of the giant reed, Arundo donax.</title>
        <authorList>
            <person name="Barrero R.A."/>
            <person name="Guerrero F.D."/>
            <person name="Moolhuijzen P."/>
            <person name="Goolsby J.A."/>
            <person name="Tidwell J."/>
            <person name="Bellgard S.E."/>
            <person name="Bellgard M.I."/>
        </authorList>
    </citation>
    <scope>NUCLEOTIDE SEQUENCE</scope>
    <source>
        <tissue evidence="1">Shoot tissue taken approximately 20 cm above the soil surface</tissue>
    </source>
</reference>
<dbReference type="AlphaFoldDB" id="A0A0A9EDG8"/>
<reference evidence="1" key="1">
    <citation type="submission" date="2014-09" db="EMBL/GenBank/DDBJ databases">
        <authorList>
            <person name="Magalhaes I.L.F."/>
            <person name="Oliveira U."/>
            <person name="Santos F.R."/>
            <person name="Vidigal T.H.D.A."/>
            <person name="Brescovit A.D."/>
            <person name="Santos A.J."/>
        </authorList>
    </citation>
    <scope>NUCLEOTIDE SEQUENCE</scope>
    <source>
        <tissue evidence="1">Shoot tissue taken approximately 20 cm above the soil surface</tissue>
    </source>
</reference>
<dbReference type="EMBL" id="GBRH01200847">
    <property type="protein sequence ID" value="JAD97048.1"/>
    <property type="molecule type" value="Transcribed_RNA"/>
</dbReference>